<sequence length="476" mass="53104">MSVLLLVLANAQPRDDSNLSPEELFRQTLNEWMKSMEGPDISWYVWTDFATTLVNEYQEASKMSSSSASVIQKRHLEIVGAIEEGILTIERFLAHQVQPNMKAVRTDAVLAELYASYGVLLEQLTAIECWKLASDPHTLLIGAPERMVQYQAKLQNDDNEMKLLQEIFPPLCLDNADNAVRNAMSLDATNMEALKLLEKLTGNNDPTVVHQRKPQEFMAELFDSFADTFDEKLVGTLQYRVPQLIGEAVRKSIVEKAASDGFTAVLDAGCGTGLAGRYLRPMIKEVRPPGIMVGVDASPKMLDIAANCTRTFGCGLQASTAHGNNESDLQQSNRRPLYDRLLQMDLEDMTLANTLNGFSQKNFDLIVAADVLVYFGSLEKILKVFASLCNDSDPSWLIFSCERALPEETPLGFRLLPSGRFAHTKKHVLDMADNAGFTLIEYSEIVPRMEKGEPVQGHLFVFELSKRQGKMEGKEL</sequence>
<dbReference type="PANTHER" id="PTHR43464:SF19">
    <property type="entry name" value="UBIQUINONE BIOSYNTHESIS O-METHYLTRANSFERASE, MITOCHONDRIAL"/>
    <property type="match status" value="1"/>
</dbReference>
<keyword evidence="1 4" id="KW-0489">Methyltransferase</keyword>
<dbReference type="PANTHER" id="PTHR43464">
    <property type="entry name" value="METHYLTRANSFERASE"/>
    <property type="match status" value="1"/>
</dbReference>
<evidence type="ECO:0000313" key="6">
    <source>
        <dbReference type="Proteomes" id="UP000693970"/>
    </source>
</evidence>
<dbReference type="Proteomes" id="UP000693970">
    <property type="component" value="Unassembled WGS sequence"/>
</dbReference>
<evidence type="ECO:0000256" key="2">
    <source>
        <dbReference type="ARBA" id="ARBA00022679"/>
    </source>
</evidence>
<protein>
    <submittedName>
        <fullName evidence="4">Methyltransferase and TPR repeat domain containing protein</fullName>
    </submittedName>
</protein>
<proteinExistence type="predicted"/>
<evidence type="ECO:0000313" key="5">
    <source>
        <dbReference type="EMBL" id="KAG7364099.1"/>
    </source>
</evidence>
<accession>A0A9K3P8R3</accession>
<keyword evidence="3" id="KW-0949">S-adenosyl-L-methionine</keyword>
<comment type="caution">
    <text evidence="4">The sequence shown here is derived from an EMBL/GenBank/DDBJ whole genome shotgun (WGS) entry which is preliminary data.</text>
</comment>
<evidence type="ECO:0000256" key="1">
    <source>
        <dbReference type="ARBA" id="ARBA00022603"/>
    </source>
</evidence>
<dbReference type="Pfam" id="PF13489">
    <property type="entry name" value="Methyltransf_23"/>
    <property type="match status" value="1"/>
</dbReference>
<name>A0A9K3P8R3_9STRA</name>
<dbReference type="GO" id="GO:0008168">
    <property type="term" value="F:methyltransferase activity"/>
    <property type="evidence" value="ECO:0007669"/>
    <property type="project" value="UniProtKB-KW"/>
</dbReference>
<reference evidence="4" key="2">
    <citation type="submission" date="2021-04" db="EMBL/GenBank/DDBJ databases">
        <authorList>
            <person name="Podell S."/>
        </authorList>
    </citation>
    <scope>NUCLEOTIDE SEQUENCE</scope>
    <source>
        <strain evidence="4">Hildebrandi</strain>
    </source>
</reference>
<reference evidence="4" key="1">
    <citation type="journal article" date="2021" name="Sci. Rep.">
        <title>Diploid genomic architecture of Nitzschia inconspicua, an elite biomass production diatom.</title>
        <authorList>
            <person name="Oliver A."/>
            <person name="Podell S."/>
            <person name="Pinowska A."/>
            <person name="Traller J.C."/>
            <person name="Smith S.R."/>
            <person name="McClure R."/>
            <person name="Beliaev A."/>
            <person name="Bohutskyi P."/>
            <person name="Hill E.A."/>
            <person name="Rabines A."/>
            <person name="Zheng H."/>
            <person name="Allen L.Z."/>
            <person name="Kuo A."/>
            <person name="Grigoriev I.V."/>
            <person name="Allen A.E."/>
            <person name="Hazlebeck D."/>
            <person name="Allen E.E."/>
        </authorList>
    </citation>
    <scope>NUCLEOTIDE SEQUENCE</scope>
    <source>
        <strain evidence="4">Hildebrandi</strain>
    </source>
</reference>
<dbReference type="OrthoDB" id="3647at2759"/>
<evidence type="ECO:0000256" key="3">
    <source>
        <dbReference type="ARBA" id="ARBA00022691"/>
    </source>
</evidence>
<dbReference type="CDD" id="cd02440">
    <property type="entry name" value="AdoMet_MTases"/>
    <property type="match status" value="1"/>
</dbReference>
<keyword evidence="2" id="KW-0808">Transferase</keyword>
<dbReference type="GO" id="GO:0032259">
    <property type="term" value="P:methylation"/>
    <property type="evidence" value="ECO:0007669"/>
    <property type="project" value="UniProtKB-KW"/>
</dbReference>
<evidence type="ECO:0000313" key="4">
    <source>
        <dbReference type="EMBL" id="KAG7338698.1"/>
    </source>
</evidence>
<gene>
    <name evidence="4" type="ORF">IV203_006334</name>
    <name evidence="5" type="ORF">IV203_037301</name>
</gene>
<dbReference type="EMBL" id="JAGRRH010000051">
    <property type="protein sequence ID" value="KAG7338698.1"/>
    <property type="molecule type" value="Genomic_DNA"/>
</dbReference>
<dbReference type="EMBL" id="JAGRRH010000009">
    <property type="protein sequence ID" value="KAG7364099.1"/>
    <property type="molecule type" value="Genomic_DNA"/>
</dbReference>
<dbReference type="AlphaFoldDB" id="A0A9K3P8R3"/>
<keyword evidence="6" id="KW-1185">Reference proteome</keyword>
<organism evidence="4 6">
    <name type="scientific">Nitzschia inconspicua</name>
    <dbReference type="NCBI Taxonomy" id="303405"/>
    <lineage>
        <taxon>Eukaryota</taxon>
        <taxon>Sar</taxon>
        <taxon>Stramenopiles</taxon>
        <taxon>Ochrophyta</taxon>
        <taxon>Bacillariophyta</taxon>
        <taxon>Bacillariophyceae</taxon>
        <taxon>Bacillariophycidae</taxon>
        <taxon>Bacillariales</taxon>
        <taxon>Bacillariaceae</taxon>
        <taxon>Nitzschia</taxon>
    </lineage>
</organism>